<feature type="transmembrane region" description="Helical" evidence="1">
    <location>
        <begin position="115"/>
        <end position="133"/>
    </location>
</feature>
<keyword evidence="1" id="KW-1133">Transmembrane helix</keyword>
<feature type="transmembrane region" description="Helical" evidence="1">
    <location>
        <begin position="171"/>
        <end position="198"/>
    </location>
</feature>
<feature type="transmembrane region" description="Helical" evidence="1">
    <location>
        <begin position="139"/>
        <end position="159"/>
    </location>
</feature>
<evidence type="ECO:0000313" key="2">
    <source>
        <dbReference type="EMBL" id="CAB4886996.1"/>
    </source>
</evidence>
<protein>
    <submittedName>
        <fullName evidence="2">Unannotated protein</fullName>
    </submittedName>
</protein>
<feature type="transmembrane region" description="Helical" evidence="1">
    <location>
        <begin position="307"/>
        <end position="326"/>
    </location>
</feature>
<reference evidence="2" key="1">
    <citation type="submission" date="2020-05" db="EMBL/GenBank/DDBJ databases">
        <authorList>
            <person name="Chiriac C."/>
            <person name="Salcher M."/>
            <person name="Ghai R."/>
            <person name="Kavagutti S V."/>
        </authorList>
    </citation>
    <scope>NUCLEOTIDE SEQUENCE</scope>
</reference>
<feature type="transmembrane region" description="Helical" evidence="1">
    <location>
        <begin position="366"/>
        <end position="386"/>
    </location>
</feature>
<feature type="transmembrane region" description="Helical" evidence="1">
    <location>
        <begin position="280"/>
        <end position="301"/>
    </location>
</feature>
<feature type="transmembrane region" description="Helical" evidence="1">
    <location>
        <begin position="218"/>
        <end position="236"/>
    </location>
</feature>
<dbReference type="AlphaFoldDB" id="A0A6J7EV45"/>
<evidence type="ECO:0000256" key="1">
    <source>
        <dbReference type="SAM" id="Phobius"/>
    </source>
</evidence>
<keyword evidence="1" id="KW-0812">Transmembrane</keyword>
<sequence length="715" mass="78785">MSPLARWQRLALFATVFLVGAMVVGAFFHNEFRAQNWDPQQTRDYVERTIRFGGTFYENGLHNKGPLEPMVYRLAALVTSWNGFWYAISFFVLIVSGLIAWAASNTARALGGHRLLGVAIGIAVFFHFALGKADYAGVLYSRNMVVGLLAGAWLIALAPRSWVPRRAQWSSLAVGVLLGLATQTLFVSAIAAFAVGLLAWNALHDIDDDALYRRCRRILAITPAAVTVAAPAYYLIRNRFQEFWSGWWTYAKYQNTGTGRSLANQLVYGRDVILRYYRSWPVSLVIVTTFVVITVSLWRTLDRRERTVHLSIMVWFLGAWTELVMGQRYSSHYFSILAVPTALMAATIVGHAYRLLQRARGEFRSVVAWPLVACLFSIVAMGGGHLNQGLQAASSFNSVSQSAKGRQAVELGPTRTVRATLDLVSKADDPLLAWTEFPWTYLNVRRVAATRFIWKSFMMGQIYLGRTGPQYVLPKTWQWFDEDMHQANPSAFLEETAMPLSQGNPFADYVNEEFTQVFAGADYNIYLRNDQADDVLRGQPGAQMSPTRTQGTTSKWVVGSGTASLAADVAPNADDLLQLSPGLCSRISGTYTAVPGTAGSFLSFRFDSARASDEKMRLNIADRQVFSGNDNTVFESVALDPPSTDTGEPPPPDTATHEFAVVIGKYSAALVIDGQIRAAVRLTTQTHLSLEMRNGGVELAGLHVGPPPPDSGCPG</sequence>
<name>A0A6J7EV45_9ZZZZ</name>
<keyword evidence="1" id="KW-0472">Membrane</keyword>
<organism evidence="2">
    <name type="scientific">freshwater metagenome</name>
    <dbReference type="NCBI Taxonomy" id="449393"/>
    <lineage>
        <taxon>unclassified sequences</taxon>
        <taxon>metagenomes</taxon>
        <taxon>ecological metagenomes</taxon>
    </lineage>
</organism>
<dbReference type="EMBL" id="CAFBLP010000077">
    <property type="protein sequence ID" value="CAB4886996.1"/>
    <property type="molecule type" value="Genomic_DNA"/>
</dbReference>
<gene>
    <name evidence="2" type="ORF">UFOPK3376_02430</name>
</gene>
<feature type="transmembrane region" description="Helical" evidence="1">
    <location>
        <begin position="333"/>
        <end position="354"/>
    </location>
</feature>
<feature type="transmembrane region" description="Helical" evidence="1">
    <location>
        <begin position="83"/>
        <end position="103"/>
    </location>
</feature>
<accession>A0A6J7EV45</accession>
<proteinExistence type="predicted"/>